<dbReference type="Proteomes" id="UP000245667">
    <property type="component" value="Unassembled WGS sequence"/>
</dbReference>
<dbReference type="Proteomes" id="UP000651837">
    <property type="component" value="Unassembled WGS sequence"/>
</dbReference>
<dbReference type="EMBL" id="JACWLN010000001">
    <property type="protein sequence ID" value="MBD1258995.1"/>
    <property type="molecule type" value="Genomic_DNA"/>
</dbReference>
<evidence type="ECO:0000256" key="1">
    <source>
        <dbReference type="SAM" id="SignalP"/>
    </source>
</evidence>
<dbReference type="AlphaFoldDB" id="A0A316E5A2"/>
<dbReference type="OrthoDB" id="1172256at2"/>
<proteinExistence type="predicted"/>
<organism evidence="3 4">
    <name type="scientific">Maribacter polysiphoniae</name>
    <dbReference type="NCBI Taxonomy" id="429344"/>
    <lineage>
        <taxon>Bacteria</taxon>
        <taxon>Pseudomonadati</taxon>
        <taxon>Bacteroidota</taxon>
        <taxon>Flavobacteriia</taxon>
        <taxon>Flavobacteriales</taxon>
        <taxon>Flavobacteriaceae</taxon>
        <taxon>Maribacter</taxon>
    </lineage>
</organism>
<reference evidence="3 4" key="1">
    <citation type="submission" date="2018-05" db="EMBL/GenBank/DDBJ databases">
        <title>Genomic Encyclopedia of Archaeal and Bacterial Type Strains, Phase II (KMG-II): from individual species to whole genera.</title>
        <authorList>
            <person name="Goeker M."/>
        </authorList>
    </citation>
    <scope>NUCLEOTIDE SEQUENCE [LARGE SCALE GENOMIC DNA]</scope>
    <source>
        <strain evidence="3 4">DSM 23514</strain>
    </source>
</reference>
<accession>A0A316E5A2</accession>
<protein>
    <submittedName>
        <fullName evidence="3">Uncharacterized protein</fullName>
    </submittedName>
</protein>
<name>A0A316E5A2_9FLAO</name>
<keyword evidence="1" id="KW-0732">Signal</keyword>
<evidence type="ECO:0000313" key="2">
    <source>
        <dbReference type="EMBL" id="MBD1258995.1"/>
    </source>
</evidence>
<feature type="signal peptide" evidence="1">
    <location>
        <begin position="1"/>
        <end position="22"/>
    </location>
</feature>
<dbReference type="EMBL" id="QGGQ01000002">
    <property type="protein sequence ID" value="PWK24549.1"/>
    <property type="molecule type" value="Genomic_DNA"/>
</dbReference>
<evidence type="ECO:0000313" key="5">
    <source>
        <dbReference type="Proteomes" id="UP000651837"/>
    </source>
</evidence>
<reference evidence="2 5" key="2">
    <citation type="submission" date="2020-07" db="EMBL/GenBank/DDBJ databases">
        <title>The draft genome sequence of Maribacter polysiphoniae KCTC 22021.</title>
        <authorList>
            <person name="Mu L."/>
        </authorList>
    </citation>
    <scope>NUCLEOTIDE SEQUENCE [LARGE SCALE GENOMIC DNA]</scope>
    <source>
        <strain evidence="2 5">KCTC 22021</strain>
    </source>
</reference>
<evidence type="ECO:0000313" key="3">
    <source>
        <dbReference type="EMBL" id="PWK24549.1"/>
    </source>
</evidence>
<keyword evidence="5" id="KW-1185">Reference proteome</keyword>
<gene>
    <name evidence="2" type="ORF">HZY62_00220</name>
    <name evidence="3" type="ORF">LX92_00913</name>
</gene>
<dbReference type="RefSeq" id="WP_146197795.1">
    <property type="nucleotide sequence ID" value="NZ_JACWLN010000001.1"/>
</dbReference>
<evidence type="ECO:0000313" key="4">
    <source>
        <dbReference type="Proteomes" id="UP000245667"/>
    </source>
</evidence>
<feature type="chain" id="PRO_5016417865" evidence="1">
    <location>
        <begin position="23"/>
        <end position="335"/>
    </location>
</feature>
<comment type="caution">
    <text evidence="3">The sequence shown here is derived from an EMBL/GenBank/DDBJ whole genome shotgun (WGS) entry which is preliminary data.</text>
</comment>
<sequence length="335" mass="38145">MVRSCLLIVLCFLGVLSGNAQSTGGKETVVYQAPSDKFASITLQAHKGLPRFGVPNMYREQTGGQRQGMRTVRPVRGAKTPERMEKNKLVTTGKNNLSLLVSLKYLQPFMEDLDRERLTTLTSNMSEKESNSAFLQRFLRSQVAPNLCLADECKNANQGKNEFERLRNYTSFVDNCLDPLLDWSKNVMEDDELVGYHVSMLNIGSNYDFDKKGYTAYHSLILNNIFSLKQGIGKQVVFKPEKPFEEALQNSVDRSKTLKFLLHIDEQTAERFQKEGIKRLYAVKKIKLQRSNKPMESVSKAIEFNYSHESADLELYTDEALTQHFKTLSLADLTN</sequence>